<gene>
    <name evidence="1" type="ORF">BYL167_LOCUS55908</name>
    <name evidence="2" type="ORF">GIL414_LOCUS66334</name>
</gene>
<protein>
    <submittedName>
        <fullName evidence="1">Uncharacterized protein</fullName>
    </submittedName>
</protein>
<evidence type="ECO:0000313" key="3">
    <source>
        <dbReference type="Proteomes" id="UP000681967"/>
    </source>
</evidence>
<dbReference type="Proteomes" id="UP000681967">
    <property type="component" value="Unassembled WGS sequence"/>
</dbReference>
<dbReference type="AlphaFoldDB" id="A0A8S3DPK7"/>
<sequence>AGSIFGSAAQHVMEKDQNTELSLIVEADPMKNKMMV</sequence>
<reference evidence="1" key="1">
    <citation type="submission" date="2021-02" db="EMBL/GenBank/DDBJ databases">
        <authorList>
            <person name="Nowell W R."/>
        </authorList>
    </citation>
    <scope>NUCLEOTIDE SEQUENCE</scope>
</reference>
<evidence type="ECO:0000313" key="2">
    <source>
        <dbReference type="EMBL" id="CAF5166577.1"/>
    </source>
</evidence>
<accession>A0A8S3DPK7</accession>
<organism evidence="1 3">
    <name type="scientific">Rotaria magnacalcarata</name>
    <dbReference type="NCBI Taxonomy" id="392030"/>
    <lineage>
        <taxon>Eukaryota</taxon>
        <taxon>Metazoa</taxon>
        <taxon>Spiralia</taxon>
        <taxon>Gnathifera</taxon>
        <taxon>Rotifera</taxon>
        <taxon>Eurotatoria</taxon>
        <taxon>Bdelloidea</taxon>
        <taxon>Philodinida</taxon>
        <taxon>Philodinidae</taxon>
        <taxon>Rotaria</taxon>
    </lineage>
</organism>
<dbReference type="Proteomes" id="UP000681720">
    <property type="component" value="Unassembled WGS sequence"/>
</dbReference>
<proteinExistence type="predicted"/>
<name>A0A8S3DPK7_9BILA</name>
<feature type="non-terminal residue" evidence="1">
    <location>
        <position position="1"/>
    </location>
</feature>
<evidence type="ECO:0000313" key="1">
    <source>
        <dbReference type="EMBL" id="CAF5019034.1"/>
    </source>
</evidence>
<dbReference type="EMBL" id="CAJOBH010214646">
    <property type="protein sequence ID" value="CAF5019034.1"/>
    <property type="molecule type" value="Genomic_DNA"/>
</dbReference>
<comment type="caution">
    <text evidence="1">The sequence shown here is derived from an EMBL/GenBank/DDBJ whole genome shotgun (WGS) entry which is preliminary data.</text>
</comment>
<dbReference type="EMBL" id="CAJOBJ010310526">
    <property type="protein sequence ID" value="CAF5166577.1"/>
    <property type="molecule type" value="Genomic_DNA"/>
</dbReference>